<evidence type="ECO:0000313" key="2">
    <source>
        <dbReference type="Proteomes" id="UP000176998"/>
    </source>
</evidence>
<comment type="caution">
    <text evidence="1">The sequence shown here is derived from an EMBL/GenBank/DDBJ whole genome shotgun (WGS) entry which is preliminary data.</text>
</comment>
<reference evidence="1 2" key="1">
    <citation type="submission" date="2016-09" db="EMBL/GenBank/DDBJ databases">
        <authorList>
            <person name="Capua I."/>
            <person name="De Benedictis P."/>
            <person name="Joannis T."/>
            <person name="Lombin L.H."/>
            <person name="Cattoli G."/>
        </authorList>
    </citation>
    <scope>NUCLEOTIDE SEQUENCE [LARGE SCALE GENOMIC DNA]</scope>
    <source>
        <strain evidence="1 2">IMI 309357</strain>
    </source>
</reference>
<organism evidence="1 2">
    <name type="scientific">Colletotrichum orchidophilum</name>
    <dbReference type="NCBI Taxonomy" id="1209926"/>
    <lineage>
        <taxon>Eukaryota</taxon>
        <taxon>Fungi</taxon>
        <taxon>Dikarya</taxon>
        <taxon>Ascomycota</taxon>
        <taxon>Pezizomycotina</taxon>
        <taxon>Sordariomycetes</taxon>
        <taxon>Hypocreomycetidae</taxon>
        <taxon>Glomerellales</taxon>
        <taxon>Glomerellaceae</taxon>
        <taxon>Colletotrichum</taxon>
    </lineage>
</organism>
<dbReference type="Proteomes" id="UP000176998">
    <property type="component" value="Unassembled WGS sequence"/>
</dbReference>
<sequence length="722" mass="80542">MEPQTPSRAPKAEAKKIANIIQKRAGFSYIKYTGPSVSGKTAVIAFEAAEESLKLGIMPIFIMQSELEFIFLGDLFKRITGAAVMTWDSLHQDPNQMAQLLEWISLGASLIIKFNGQRIIASDFGQARICDLISRQIARKNDWGFNLVVIASFEIPRHHPLGRMPVESTEMGMDCDSSIAIEKGLVIRKVDCSGLDSWNRYLVQLITQVQESGTSNEGGSTTIICFAPQVDIQVAIEHAASLRWAVHELQDTASIGEFRDLSFGQSKRNALLFVGWSSHLTDGSVRLPGLKHILMADSLPTVVFDPIMGEPMERNHPLSRRELYNQVAFAHKSTTPGDVQLHHRFDLDEALDTRPWDPLPATENEHGFEWLYNCAYQWPDVSDKPVETWPVADKVAMVGMATQLKWMQIIEGGVEQGYRLKEGWSGDIQHFLRGGSVVPDGVTFNAAAMLANVCHAFKAKKIDKHVARVAIRLAVISSLGFYRETESTANMVQHDGTKMFSDSLRQQMSKALPGVSSVLFDQGALWTVLGLWEMCRIKTLNFTSARHASLTVTAQADYLIDEYLEMNAAVAGRVWVVVQQVEAHLRMAPIGLGDGLPVLDLSGIQQVEVFIAQSWIPNLLYSKVGTDCRDAVTLVSNHLVTTDHYCNLDLFHKLRAAGRIPDDGFFILYRHLQWNHVEGDTDFVSAECSTIISAKALWEAVGDRSLHDLRSKYPNVWPEPRD</sequence>
<dbReference type="RefSeq" id="XP_022472669.1">
    <property type="nucleotide sequence ID" value="XM_022620869.1"/>
</dbReference>
<gene>
    <name evidence="1" type="ORF">CORC01_09240</name>
</gene>
<accession>A0A1G4B2B2</accession>
<dbReference type="OrthoDB" id="4807510at2759"/>
<proteinExistence type="predicted"/>
<dbReference type="AlphaFoldDB" id="A0A1G4B2B2"/>
<evidence type="ECO:0000313" key="1">
    <source>
        <dbReference type="EMBL" id="OHE95507.1"/>
    </source>
</evidence>
<keyword evidence="2" id="KW-1185">Reference proteome</keyword>
<protein>
    <submittedName>
        <fullName evidence="1">Uncharacterized protein</fullName>
    </submittedName>
</protein>
<dbReference type="EMBL" id="MJBS01000082">
    <property type="protein sequence ID" value="OHE95507.1"/>
    <property type="molecule type" value="Genomic_DNA"/>
</dbReference>
<name>A0A1G4B2B2_9PEZI</name>
<dbReference type="GeneID" id="34562379"/>